<keyword evidence="9" id="KW-0131">Cell cycle</keyword>
<keyword evidence="5" id="KW-0493">Microtubule</keyword>
<evidence type="ECO:0000256" key="1">
    <source>
        <dbReference type="ARBA" id="ARBA00004186"/>
    </source>
</evidence>
<evidence type="ECO:0000256" key="3">
    <source>
        <dbReference type="ARBA" id="ARBA00022490"/>
    </source>
</evidence>
<keyword evidence="4" id="KW-0132">Cell division</keyword>
<keyword evidence="6" id="KW-0498">Mitosis</keyword>
<comment type="subcellular location">
    <subcellularLocation>
        <location evidence="1">Cytoplasm</location>
        <location evidence="1">Cytoskeleton</location>
        <location evidence="1">Spindle</location>
    </subcellularLocation>
</comment>
<dbReference type="Proteomes" id="UP000243515">
    <property type="component" value="Unassembled WGS sequence"/>
</dbReference>
<reference evidence="11 12" key="1">
    <citation type="journal article" date="2015" name="Environ. Microbiol.">
        <title>Metagenome sequence of Elaphomyces granulatus from sporocarp tissue reveals Ascomycota ectomycorrhizal fingerprints of genome expansion and a Proteobacteria-rich microbiome.</title>
        <authorList>
            <person name="Quandt C.A."/>
            <person name="Kohler A."/>
            <person name="Hesse C.N."/>
            <person name="Sharpton T.J."/>
            <person name="Martin F."/>
            <person name="Spatafora J.W."/>
        </authorList>
    </citation>
    <scope>NUCLEOTIDE SEQUENCE [LARGE SCALE GENOMIC DNA]</scope>
    <source>
        <strain evidence="11 12">OSC145934</strain>
    </source>
</reference>
<evidence type="ECO:0000256" key="9">
    <source>
        <dbReference type="ARBA" id="ARBA00023306"/>
    </source>
</evidence>
<feature type="coiled-coil region" evidence="10">
    <location>
        <begin position="81"/>
        <end position="109"/>
    </location>
</feature>
<proteinExistence type="inferred from homology"/>
<keyword evidence="7 10" id="KW-0175">Coiled coil</keyword>
<dbReference type="PANTHER" id="PTHR31570:SF1">
    <property type="entry name" value="HAUS AUGMIN-LIKE COMPLEX SUBUNIT 1"/>
    <property type="match status" value="1"/>
</dbReference>
<organism evidence="11 12">
    <name type="scientific">Elaphomyces granulatus</name>
    <dbReference type="NCBI Taxonomy" id="519963"/>
    <lineage>
        <taxon>Eukaryota</taxon>
        <taxon>Fungi</taxon>
        <taxon>Dikarya</taxon>
        <taxon>Ascomycota</taxon>
        <taxon>Pezizomycotina</taxon>
        <taxon>Eurotiomycetes</taxon>
        <taxon>Eurotiomycetidae</taxon>
        <taxon>Eurotiales</taxon>
        <taxon>Elaphomycetaceae</taxon>
        <taxon>Elaphomyces</taxon>
    </lineage>
</organism>
<gene>
    <name evidence="11" type="ORF">Egran_01497</name>
</gene>
<evidence type="ECO:0000256" key="4">
    <source>
        <dbReference type="ARBA" id="ARBA00022618"/>
    </source>
</evidence>
<evidence type="ECO:0000256" key="6">
    <source>
        <dbReference type="ARBA" id="ARBA00022776"/>
    </source>
</evidence>
<comment type="caution">
    <text evidence="11">The sequence shown here is derived from an EMBL/GenBank/DDBJ whole genome shotgun (WGS) entry which is preliminary data.</text>
</comment>
<feature type="coiled-coil region" evidence="10">
    <location>
        <begin position="261"/>
        <end position="288"/>
    </location>
</feature>
<dbReference type="AlphaFoldDB" id="A0A232M2Y0"/>
<evidence type="ECO:0000256" key="10">
    <source>
        <dbReference type="SAM" id="Coils"/>
    </source>
</evidence>
<dbReference type="InterPro" id="IPR026243">
    <property type="entry name" value="HAUS1"/>
</dbReference>
<evidence type="ECO:0000313" key="12">
    <source>
        <dbReference type="Proteomes" id="UP000243515"/>
    </source>
</evidence>
<name>A0A232M2Y0_9EURO</name>
<sequence length="294" mass="33543">MDAPTTINSPLVSPAKARQAALEAKDWAYINSWLSRKYSPNPVPLFERNEDTLKALLAIAAANDSADEEATLLHHAREEILREYEAREKAEEVQKVELLEELEANLDEQGIKSLDDLAEMAASLGTLRTEVADLGHSIIELTREEFDAAEQVRKVEALQAYLDKELVSLQEQIEELKTNEMYELPPNLSSKTVEWSGGTKLLVSKIDEYRDRIAAMQRTGKSKGPTIEELMVEEENVVRIKETVKTLEGRVKMFHGLSPDIQSAKLEYKRLERELHQLTLQRDKLFENLMEKKR</sequence>
<keyword evidence="8" id="KW-0206">Cytoskeleton</keyword>
<keyword evidence="3" id="KW-0963">Cytoplasm</keyword>
<dbReference type="GO" id="GO:0070652">
    <property type="term" value="C:HAUS complex"/>
    <property type="evidence" value="ECO:0007669"/>
    <property type="project" value="InterPro"/>
</dbReference>
<accession>A0A232M2Y0</accession>
<keyword evidence="12" id="KW-1185">Reference proteome</keyword>
<dbReference type="GO" id="GO:0051225">
    <property type="term" value="P:spindle assembly"/>
    <property type="evidence" value="ECO:0007669"/>
    <property type="project" value="InterPro"/>
</dbReference>
<dbReference type="GO" id="GO:0005819">
    <property type="term" value="C:spindle"/>
    <property type="evidence" value="ECO:0007669"/>
    <property type="project" value="UniProtKB-SubCell"/>
</dbReference>
<evidence type="ECO:0000256" key="7">
    <source>
        <dbReference type="ARBA" id="ARBA00023054"/>
    </source>
</evidence>
<dbReference type="PANTHER" id="PTHR31570">
    <property type="entry name" value="HAUS AUGMIN-LIKE COMPLEX SUBUNIT 1"/>
    <property type="match status" value="1"/>
</dbReference>
<evidence type="ECO:0000256" key="5">
    <source>
        <dbReference type="ARBA" id="ARBA00022701"/>
    </source>
</evidence>
<evidence type="ECO:0000256" key="2">
    <source>
        <dbReference type="ARBA" id="ARBA00005479"/>
    </source>
</evidence>
<dbReference type="EMBL" id="NPHW01002792">
    <property type="protein sequence ID" value="OXV10739.1"/>
    <property type="molecule type" value="Genomic_DNA"/>
</dbReference>
<dbReference type="GO" id="GO:0005829">
    <property type="term" value="C:cytosol"/>
    <property type="evidence" value="ECO:0007669"/>
    <property type="project" value="TreeGrafter"/>
</dbReference>
<evidence type="ECO:0000256" key="8">
    <source>
        <dbReference type="ARBA" id="ARBA00023212"/>
    </source>
</evidence>
<comment type="similarity">
    <text evidence="2">Belongs to the HAUS1 family.</text>
</comment>
<dbReference type="GO" id="GO:0005874">
    <property type="term" value="C:microtubule"/>
    <property type="evidence" value="ECO:0007669"/>
    <property type="project" value="UniProtKB-KW"/>
</dbReference>
<evidence type="ECO:0000313" key="11">
    <source>
        <dbReference type="EMBL" id="OXV10739.1"/>
    </source>
</evidence>
<protein>
    <submittedName>
        <fullName evidence="11">Uncharacterized protein</fullName>
    </submittedName>
</protein>
<dbReference type="Pfam" id="PF25762">
    <property type="entry name" value="HAUS1"/>
    <property type="match status" value="1"/>
</dbReference>
<dbReference type="GO" id="GO:0051301">
    <property type="term" value="P:cell division"/>
    <property type="evidence" value="ECO:0007669"/>
    <property type="project" value="UniProtKB-KW"/>
</dbReference>
<dbReference type="OrthoDB" id="5372507at2759"/>